<accession>A0ABW1S3S1</accession>
<dbReference type="Pfam" id="PF11611">
    <property type="entry name" value="DUF4352"/>
    <property type="match status" value="1"/>
</dbReference>
<feature type="domain" description="DUF4352" evidence="2">
    <location>
        <begin position="61"/>
        <end position="139"/>
    </location>
</feature>
<organism evidence="3 4">
    <name type="scientific">Lactiplantibacillus daowaiensis</name>
    <dbReference type="NCBI Taxonomy" id="2559918"/>
    <lineage>
        <taxon>Bacteria</taxon>
        <taxon>Bacillati</taxon>
        <taxon>Bacillota</taxon>
        <taxon>Bacilli</taxon>
        <taxon>Lactobacillales</taxon>
        <taxon>Lactobacillaceae</taxon>
        <taxon>Lactiplantibacillus</taxon>
    </lineage>
</organism>
<keyword evidence="1" id="KW-0732">Signal</keyword>
<evidence type="ECO:0000313" key="4">
    <source>
        <dbReference type="Proteomes" id="UP001596282"/>
    </source>
</evidence>
<evidence type="ECO:0000313" key="3">
    <source>
        <dbReference type="EMBL" id="MFC6182458.1"/>
    </source>
</evidence>
<reference evidence="4" key="1">
    <citation type="journal article" date="2019" name="Int. J. Syst. Evol. Microbiol.">
        <title>The Global Catalogue of Microorganisms (GCM) 10K type strain sequencing project: providing services to taxonomists for standard genome sequencing and annotation.</title>
        <authorList>
            <consortium name="The Broad Institute Genomics Platform"/>
            <consortium name="The Broad Institute Genome Sequencing Center for Infectious Disease"/>
            <person name="Wu L."/>
            <person name="Ma J."/>
        </authorList>
    </citation>
    <scope>NUCLEOTIDE SEQUENCE [LARGE SCALE GENOMIC DNA]</scope>
    <source>
        <strain evidence="4">CCM 8933</strain>
    </source>
</reference>
<proteinExistence type="predicted"/>
<evidence type="ECO:0000259" key="2">
    <source>
        <dbReference type="Pfam" id="PF11611"/>
    </source>
</evidence>
<dbReference type="Proteomes" id="UP001596282">
    <property type="component" value="Unassembled WGS sequence"/>
</dbReference>
<protein>
    <submittedName>
        <fullName evidence="3">DUF4352 domain-containing protein</fullName>
    </submittedName>
</protein>
<evidence type="ECO:0000256" key="1">
    <source>
        <dbReference type="ARBA" id="ARBA00022729"/>
    </source>
</evidence>
<dbReference type="RefSeq" id="WP_171001400.1">
    <property type="nucleotide sequence ID" value="NZ_BJDJ01000001.1"/>
</dbReference>
<dbReference type="Gene3D" id="2.60.40.1240">
    <property type="match status" value="1"/>
</dbReference>
<dbReference type="InterPro" id="IPR029050">
    <property type="entry name" value="Immunoprotect_excell_Ig-like"/>
</dbReference>
<sequence length="163" mass="18271">MRKSLRTAMLVCVIVFVNGVTANAIIKPRSRLQLSKRKIAKTTVNVGNLRVQSSDELVIEGQQVRLDLNVKNTGTREVVLSGLNFQLLTQNRKYNALNVSTINRNQQTTQHKDSFFFETLYPESSLKGTIVFEIPDANQIKGRVYLKIGESVFGSKSKTVLLS</sequence>
<comment type="caution">
    <text evidence="3">The sequence shown here is derived from an EMBL/GenBank/DDBJ whole genome shotgun (WGS) entry which is preliminary data.</text>
</comment>
<dbReference type="InterPro" id="IPR029051">
    <property type="entry name" value="DUF4352"/>
</dbReference>
<gene>
    <name evidence="3" type="ORF">ACFP5Y_14565</name>
</gene>
<dbReference type="EMBL" id="JBHSSC010000045">
    <property type="protein sequence ID" value="MFC6182458.1"/>
    <property type="molecule type" value="Genomic_DNA"/>
</dbReference>
<keyword evidence="4" id="KW-1185">Reference proteome</keyword>
<name>A0ABW1S3S1_9LACO</name>